<reference evidence="2" key="1">
    <citation type="submission" date="2023-07" db="EMBL/GenBank/DDBJ databases">
        <title>Sequencing the genomes of 1000 actinobacteria strains.</title>
        <authorList>
            <person name="Klenk H.-P."/>
        </authorList>
    </citation>
    <scope>NUCLEOTIDE SEQUENCE</scope>
    <source>
        <strain evidence="2">DSM 45977</strain>
    </source>
</reference>
<dbReference type="EMBL" id="JAVDXW010000001">
    <property type="protein sequence ID" value="MDR7303347.1"/>
    <property type="molecule type" value="Genomic_DNA"/>
</dbReference>
<keyword evidence="3" id="KW-1185">Reference proteome</keyword>
<gene>
    <name evidence="2" type="ORF">JOF55_003528</name>
</gene>
<evidence type="ECO:0000313" key="3">
    <source>
        <dbReference type="Proteomes" id="UP001180845"/>
    </source>
</evidence>
<organism evidence="2 3">
    <name type="scientific">Haloactinomyces albus</name>
    <dbReference type="NCBI Taxonomy" id="1352928"/>
    <lineage>
        <taxon>Bacteria</taxon>
        <taxon>Bacillati</taxon>
        <taxon>Actinomycetota</taxon>
        <taxon>Actinomycetes</taxon>
        <taxon>Actinopolysporales</taxon>
        <taxon>Actinopolysporaceae</taxon>
        <taxon>Haloactinomyces</taxon>
    </lineage>
</organism>
<evidence type="ECO:0000313" key="2">
    <source>
        <dbReference type="EMBL" id="MDR7303347.1"/>
    </source>
</evidence>
<comment type="caution">
    <text evidence="2">The sequence shown here is derived from an EMBL/GenBank/DDBJ whole genome shotgun (WGS) entry which is preliminary data.</text>
</comment>
<dbReference type="InterPro" id="IPR019239">
    <property type="entry name" value="VapB_antitoxin"/>
</dbReference>
<feature type="region of interest" description="Disordered" evidence="1">
    <location>
        <begin position="76"/>
        <end position="105"/>
    </location>
</feature>
<proteinExistence type="predicted"/>
<name>A0AAE3ZEB7_9ACTN</name>
<dbReference type="Proteomes" id="UP001180845">
    <property type="component" value="Unassembled WGS sequence"/>
</dbReference>
<sequence>MAQTQINLDDEALEQAKERLGTHSKVDTVNTALRLAAEVGPRPRRRYVPTRELKAALAELPNVGFDEFDELRAEADTASDDGLEAEEAHLGALLANTTDPAWHTR</sequence>
<accession>A0AAE3ZEB7</accession>
<evidence type="ECO:0000256" key="1">
    <source>
        <dbReference type="SAM" id="MobiDB-lite"/>
    </source>
</evidence>
<dbReference type="AlphaFoldDB" id="A0AAE3ZEB7"/>
<dbReference type="RefSeq" id="WP_310275614.1">
    <property type="nucleotide sequence ID" value="NZ_JAVDXW010000001.1"/>
</dbReference>
<protein>
    <submittedName>
        <fullName evidence="2">Arc/MetJ family transcription regulator</fullName>
    </submittedName>
</protein>
<dbReference type="Pfam" id="PF09957">
    <property type="entry name" value="VapB_antitoxin"/>
    <property type="match status" value="1"/>
</dbReference>